<dbReference type="GO" id="GO:0034599">
    <property type="term" value="P:cellular response to oxidative stress"/>
    <property type="evidence" value="ECO:0007669"/>
    <property type="project" value="TreeGrafter"/>
</dbReference>
<feature type="compositionally biased region" description="Low complexity" evidence="1">
    <location>
        <begin position="70"/>
        <end position="82"/>
    </location>
</feature>
<accession>A0A8X7NHQ1</accession>
<dbReference type="GO" id="GO:0000324">
    <property type="term" value="C:fungal-type vacuole"/>
    <property type="evidence" value="ECO:0007669"/>
    <property type="project" value="TreeGrafter"/>
</dbReference>
<feature type="compositionally biased region" description="Gly residues" evidence="1">
    <location>
        <begin position="118"/>
        <end position="133"/>
    </location>
</feature>
<dbReference type="EMBL" id="JABWAB010000006">
    <property type="protein sequence ID" value="KAF6048790.1"/>
    <property type="molecule type" value="Genomic_DNA"/>
</dbReference>
<feature type="region of interest" description="Disordered" evidence="1">
    <location>
        <begin position="47"/>
        <end position="153"/>
    </location>
</feature>
<dbReference type="InterPro" id="IPR002109">
    <property type="entry name" value="Glutaredoxin"/>
</dbReference>
<name>A0A8X7NHQ1_CANPA</name>
<dbReference type="PANTHER" id="PTHR45694:SF5">
    <property type="entry name" value="GLUTAREDOXIN 2"/>
    <property type="match status" value="1"/>
</dbReference>
<dbReference type="OrthoDB" id="423313at2759"/>
<comment type="caution">
    <text evidence="4">The sequence shown here is derived from an EMBL/GenBank/DDBJ whole genome shotgun (WGS) entry which is preliminary data.</text>
</comment>
<dbReference type="PRINTS" id="PR00160">
    <property type="entry name" value="GLUTAREDOXIN"/>
</dbReference>
<dbReference type="GO" id="GO:0015038">
    <property type="term" value="F:glutathione disulfide oxidoreductase activity"/>
    <property type="evidence" value="ECO:0007669"/>
    <property type="project" value="TreeGrafter"/>
</dbReference>
<gene>
    <name evidence="4" type="ORF">FOB60_004174</name>
</gene>
<organism evidence="4 5">
    <name type="scientific">Candida parapsilosis</name>
    <name type="common">Yeast</name>
    <dbReference type="NCBI Taxonomy" id="5480"/>
    <lineage>
        <taxon>Eukaryota</taxon>
        <taxon>Fungi</taxon>
        <taxon>Dikarya</taxon>
        <taxon>Ascomycota</taxon>
        <taxon>Saccharomycotina</taxon>
        <taxon>Pichiomycetes</taxon>
        <taxon>Debaryomycetaceae</taxon>
        <taxon>Candida/Lodderomyces clade</taxon>
        <taxon>Candida</taxon>
    </lineage>
</organism>
<dbReference type="Gene3D" id="3.40.30.10">
    <property type="entry name" value="Glutaredoxin"/>
    <property type="match status" value="1"/>
</dbReference>
<dbReference type="GO" id="GO:0005801">
    <property type="term" value="C:cis-Golgi network"/>
    <property type="evidence" value="ECO:0007669"/>
    <property type="project" value="TreeGrafter"/>
</dbReference>
<evidence type="ECO:0000256" key="1">
    <source>
        <dbReference type="SAM" id="MobiDB-lite"/>
    </source>
</evidence>
<feature type="compositionally biased region" description="Low complexity" evidence="1">
    <location>
        <begin position="134"/>
        <end position="144"/>
    </location>
</feature>
<keyword evidence="2" id="KW-0732">Signal</keyword>
<dbReference type="AlphaFoldDB" id="A0A8X7NHQ1"/>
<protein>
    <submittedName>
        <fullName evidence="4">Glutaredoxin family protein</fullName>
    </submittedName>
</protein>
<dbReference type="Proteomes" id="UP000590412">
    <property type="component" value="Unassembled WGS sequence"/>
</dbReference>
<feature type="compositionally biased region" description="Basic and acidic residues" evidence="1">
    <location>
        <begin position="84"/>
        <end position="115"/>
    </location>
</feature>
<sequence>MAGVRHLRIIGLTAFVLILIVVLHQTGRHAASLVFAQASDQIANKHRAKSNNGAQAVSGGARVGTHGNGDNPVVVSNNLVDSNNDEKTDDAINQEISKDQSEEGIKKKPNEDVQGKENGAGVGAGAGAVGGVNGDSSGSGSSDVTTNEKGEYDPQADLIKIRSLSPMTIFSKSYCPYSKQLKKLLLDKYEIIPTPNIVELDLHENGDDLQQFLYEKSGRRTVPNVLVGSSFESRGGSDDFGEYHKKNQVIKLLTDWGNGRLQVSKKDTPSNA</sequence>
<dbReference type="InterPro" id="IPR036249">
    <property type="entry name" value="Thioredoxin-like_sf"/>
</dbReference>
<evidence type="ECO:0000256" key="2">
    <source>
        <dbReference type="SAM" id="SignalP"/>
    </source>
</evidence>
<dbReference type="Pfam" id="PF00462">
    <property type="entry name" value="Glutaredoxin"/>
    <property type="match status" value="1"/>
</dbReference>
<evidence type="ECO:0000259" key="3">
    <source>
        <dbReference type="Pfam" id="PF00462"/>
    </source>
</evidence>
<dbReference type="SUPFAM" id="SSF52833">
    <property type="entry name" value="Thioredoxin-like"/>
    <property type="match status" value="1"/>
</dbReference>
<dbReference type="PANTHER" id="PTHR45694">
    <property type="entry name" value="GLUTAREDOXIN 2"/>
    <property type="match status" value="1"/>
</dbReference>
<feature type="chain" id="PRO_5044694512" evidence="2">
    <location>
        <begin position="31"/>
        <end position="272"/>
    </location>
</feature>
<evidence type="ECO:0000313" key="5">
    <source>
        <dbReference type="Proteomes" id="UP000590412"/>
    </source>
</evidence>
<dbReference type="GO" id="GO:0005796">
    <property type="term" value="C:Golgi lumen"/>
    <property type="evidence" value="ECO:0007669"/>
    <property type="project" value="TreeGrafter"/>
</dbReference>
<dbReference type="CDD" id="cd03419">
    <property type="entry name" value="GRX_GRXh_1_2_like"/>
    <property type="match status" value="1"/>
</dbReference>
<evidence type="ECO:0000313" key="4">
    <source>
        <dbReference type="EMBL" id="KAF6048790.1"/>
    </source>
</evidence>
<dbReference type="PROSITE" id="PS51354">
    <property type="entry name" value="GLUTAREDOXIN_2"/>
    <property type="match status" value="1"/>
</dbReference>
<dbReference type="InterPro" id="IPR014025">
    <property type="entry name" value="Glutaredoxin_subgr"/>
</dbReference>
<reference evidence="4" key="1">
    <citation type="submission" date="2020-03" db="EMBL/GenBank/DDBJ databases">
        <title>FDA dAtabase for Regulatory Grade micrObial Sequences (FDA-ARGOS): Supporting development and validation of Infectious Disease Dx tests.</title>
        <authorList>
            <person name="Campos J."/>
            <person name="Goldberg B."/>
            <person name="Tallon L."/>
            <person name="Sadzewicz L."/>
            <person name="Vavikolanu K."/>
            <person name="Mehta A."/>
            <person name="Aluvathingal J."/>
            <person name="Nadendla S."/>
            <person name="Nandy P."/>
            <person name="Geyer C."/>
            <person name="Yan Y."/>
            <person name="Sichtig H."/>
        </authorList>
    </citation>
    <scope>NUCLEOTIDE SEQUENCE [LARGE SCALE GENOMIC DNA]</scope>
    <source>
        <strain evidence="4">FDAARGOS_652</strain>
    </source>
</reference>
<feature type="signal peptide" evidence="2">
    <location>
        <begin position="1"/>
        <end position="30"/>
    </location>
</feature>
<proteinExistence type="predicted"/>
<feature type="domain" description="Glutaredoxin" evidence="3">
    <location>
        <begin position="168"/>
        <end position="230"/>
    </location>
</feature>